<name>A0A4P9XI11_9FUNG</name>
<proteinExistence type="predicted"/>
<evidence type="ECO:0000313" key="2">
    <source>
        <dbReference type="Proteomes" id="UP000271241"/>
    </source>
</evidence>
<gene>
    <name evidence="1" type="ORF">THASP1DRAFT_32805</name>
</gene>
<sequence>MRLASLLGATITALASLALIGSFVSATLFDDASSESSGSLDSRIMSLVDNDMFTLYPAFRYKTLFGVDPVFEKDDQDRVFHIRIPEGISGAKQTIDIIYKDNEKVPLVAEFRKYTRDGLRIADSKLVYMRFSTNRQRSKFYEIVNHNHTRIRVTIKYKALSNSGKLLVKDVSNNVAGTLPGAKAWNGRDFADMILAHTMPSLA</sequence>
<dbReference type="EMBL" id="KZ993160">
    <property type="protein sequence ID" value="RKP05353.1"/>
    <property type="molecule type" value="Genomic_DNA"/>
</dbReference>
<evidence type="ECO:0000313" key="1">
    <source>
        <dbReference type="EMBL" id="RKP05353.1"/>
    </source>
</evidence>
<reference evidence="2" key="1">
    <citation type="journal article" date="2018" name="Nat. Microbiol.">
        <title>Leveraging single-cell genomics to expand the fungal tree of life.</title>
        <authorList>
            <person name="Ahrendt S.R."/>
            <person name="Quandt C.A."/>
            <person name="Ciobanu D."/>
            <person name="Clum A."/>
            <person name="Salamov A."/>
            <person name="Andreopoulos B."/>
            <person name="Cheng J.F."/>
            <person name="Woyke T."/>
            <person name="Pelin A."/>
            <person name="Henrissat B."/>
            <person name="Reynolds N.K."/>
            <person name="Benny G.L."/>
            <person name="Smith M.E."/>
            <person name="James T.Y."/>
            <person name="Grigoriev I.V."/>
        </authorList>
    </citation>
    <scope>NUCLEOTIDE SEQUENCE [LARGE SCALE GENOMIC DNA]</scope>
    <source>
        <strain evidence="2">RSA 1356</strain>
    </source>
</reference>
<dbReference type="Proteomes" id="UP000271241">
    <property type="component" value="Unassembled WGS sequence"/>
</dbReference>
<organism evidence="1 2">
    <name type="scientific">Thamnocephalis sphaerospora</name>
    <dbReference type="NCBI Taxonomy" id="78915"/>
    <lineage>
        <taxon>Eukaryota</taxon>
        <taxon>Fungi</taxon>
        <taxon>Fungi incertae sedis</taxon>
        <taxon>Zoopagomycota</taxon>
        <taxon>Zoopagomycotina</taxon>
        <taxon>Zoopagomycetes</taxon>
        <taxon>Zoopagales</taxon>
        <taxon>Sigmoideomycetaceae</taxon>
        <taxon>Thamnocephalis</taxon>
    </lineage>
</organism>
<dbReference type="AlphaFoldDB" id="A0A4P9XI11"/>
<protein>
    <submittedName>
        <fullName evidence="1">Uncharacterized protein</fullName>
    </submittedName>
</protein>
<keyword evidence="2" id="KW-1185">Reference proteome</keyword>
<accession>A0A4P9XI11</accession>